<dbReference type="SUPFAM" id="SSF55174">
    <property type="entry name" value="Alpha-L RNA-binding motif"/>
    <property type="match status" value="1"/>
</dbReference>
<organism evidence="5 6">
    <name type="scientific">Kosmotoga olearia (strain ATCC BAA-1733 / DSM 21960 / TBF 19.5.1)</name>
    <dbReference type="NCBI Taxonomy" id="521045"/>
    <lineage>
        <taxon>Bacteria</taxon>
        <taxon>Thermotogati</taxon>
        <taxon>Thermotogota</taxon>
        <taxon>Thermotogae</taxon>
        <taxon>Kosmotogales</taxon>
        <taxon>Kosmotogaceae</taxon>
        <taxon>Kosmotoga</taxon>
    </lineage>
</organism>
<dbReference type="InterPro" id="IPR036986">
    <property type="entry name" value="S4_RNA-bd_sf"/>
</dbReference>
<proteinExistence type="inferred from homology"/>
<dbReference type="InterPro" id="IPR029063">
    <property type="entry name" value="SAM-dependent_MTases_sf"/>
</dbReference>
<dbReference type="InterPro" id="IPR002877">
    <property type="entry name" value="RNA_MeTrfase_FtsJ_dom"/>
</dbReference>
<dbReference type="NCBIfam" id="TIGR00478">
    <property type="entry name" value="tly"/>
    <property type="match status" value="1"/>
</dbReference>
<comment type="similarity">
    <text evidence="2">Belongs to the TlyA family.</text>
</comment>
<dbReference type="PIRSF" id="PIRSF005578">
    <property type="entry name" value="TlyA"/>
    <property type="match status" value="1"/>
</dbReference>
<dbReference type="GO" id="GO:0032259">
    <property type="term" value="P:methylation"/>
    <property type="evidence" value="ECO:0007669"/>
    <property type="project" value="InterPro"/>
</dbReference>
<evidence type="ECO:0000256" key="3">
    <source>
        <dbReference type="PROSITE-ProRule" id="PRU00182"/>
    </source>
</evidence>
<dbReference type="InterPro" id="IPR002942">
    <property type="entry name" value="S4_RNA-bd"/>
</dbReference>
<dbReference type="AlphaFoldDB" id="C5CGS7"/>
<dbReference type="CDD" id="cd02440">
    <property type="entry name" value="AdoMet_MTases"/>
    <property type="match status" value="1"/>
</dbReference>
<evidence type="ECO:0000256" key="2">
    <source>
        <dbReference type="ARBA" id="ARBA00029460"/>
    </source>
</evidence>
<gene>
    <name evidence="5" type="ordered locus">Kole_1915</name>
</gene>
<dbReference type="GO" id="GO:0008168">
    <property type="term" value="F:methyltransferase activity"/>
    <property type="evidence" value="ECO:0007669"/>
    <property type="project" value="InterPro"/>
</dbReference>
<dbReference type="SMART" id="SM00363">
    <property type="entry name" value="S4"/>
    <property type="match status" value="1"/>
</dbReference>
<dbReference type="HOGENOM" id="CLU_058015_1_0_0"/>
<feature type="domain" description="RNA-binding S4" evidence="4">
    <location>
        <begin position="5"/>
        <end position="67"/>
    </location>
</feature>
<dbReference type="CDD" id="cd00165">
    <property type="entry name" value="S4"/>
    <property type="match status" value="1"/>
</dbReference>
<evidence type="ECO:0000256" key="1">
    <source>
        <dbReference type="ARBA" id="ARBA00022884"/>
    </source>
</evidence>
<name>C5CGS7_KOSOT</name>
<dbReference type="GO" id="GO:0003723">
    <property type="term" value="F:RNA binding"/>
    <property type="evidence" value="ECO:0007669"/>
    <property type="project" value="UniProtKB-KW"/>
</dbReference>
<dbReference type="InterPro" id="IPR004538">
    <property type="entry name" value="Hemolysin_A/TlyA"/>
</dbReference>
<evidence type="ECO:0000313" key="5">
    <source>
        <dbReference type="EMBL" id="ACR80596.1"/>
    </source>
</evidence>
<dbReference type="Proteomes" id="UP000002382">
    <property type="component" value="Chromosome"/>
</dbReference>
<dbReference type="RefSeq" id="WP_015869239.1">
    <property type="nucleotide sequence ID" value="NC_012785.1"/>
</dbReference>
<dbReference type="Gene3D" id="3.40.50.150">
    <property type="entry name" value="Vaccinia Virus protein VP39"/>
    <property type="match status" value="1"/>
</dbReference>
<dbReference type="STRING" id="521045.Kole_1915"/>
<dbReference type="Pfam" id="PF01728">
    <property type="entry name" value="FtsJ"/>
    <property type="match status" value="1"/>
</dbReference>
<dbReference type="SUPFAM" id="SSF53335">
    <property type="entry name" value="S-adenosyl-L-methionine-dependent methyltransferases"/>
    <property type="match status" value="1"/>
</dbReference>
<reference evidence="5 6" key="2">
    <citation type="journal article" date="2011" name="J. Bacteriol.">
        <title>Genome Sequence of Kosmotoga olearia Strain TBF 19.5.1, a Thermophilic Bacterium with a Wide Growth Temperature Range, Isolated from the Troll B Oil Platform in the North Sea.</title>
        <authorList>
            <person name="Swithers K.S."/>
            <person name="Dipippo J.L."/>
            <person name="Bruce D.C."/>
            <person name="Detter C."/>
            <person name="Tapia R."/>
            <person name="Han S."/>
            <person name="Goodwin L.A."/>
            <person name="Han J."/>
            <person name="Woyke T."/>
            <person name="Pitluck S."/>
            <person name="Pennacchio L."/>
            <person name="Nolan M."/>
            <person name="Mikhailova N."/>
            <person name="Land M.L."/>
            <person name="Nesbo C.L."/>
            <person name="Gogarten J.P."/>
            <person name="Noll K.M."/>
        </authorList>
    </citation>
    <scope>NUCLEOTIDE SEQUENCE [LARGE SCALE GENOMIC DNA]</scope>
    <source>
        <strain evidence="6">ATCC BAA-1733 / DSM 21960 / TBF 19.5.1</strain>
    </source>
</reference>
<dbReference type="PANTHER" id="PTHR32319:SF0">
    <property type="entry name" value="BACTERIAL HEMOLYSIN-LIKE PROTEIN"/>
    <property type="match status" value="1"/>
</dbReference>
<accession>C5CGS7</accession>
<dbReference type="Pfam" id="PF01479">
    <property type="entry name" value="S4"/>
    <property type="match status" value="1"/>
</dbReference>
<keyword evidence="6" id="KW-1185">Reference proteome</keyword>
<dbReference type="KEGG" id="kol:Kole_1915"/>
<dbReference type="EMBL" id="CP001634">
    <property type="protein sequence ID" value="ACR80596.1"/>
    <property type="molecule type" value="Genomic_DNA"/>
</dbReference>
<dbReference type="PROSITE" id="PS50889">
    <property type="entry name" value="S4"/>
    <property type="match status" value="1"/>
</dbReference>
<evidence type="ECO:0000313" key="6">
    <source>
        <dbReference type="Proteomes" id="UP000002382"/>
    </source>
</evidence>
<evidence type="ECO:0000259" key="4">
    <source>
        <dbReference type="SMART" id="SM00363"/>
    </source>
</evidence>
<protein>
    <submittedName>
        <fullName evidence="5">Hemolysin A</fullName>
    </submittedName>
</protein>
<sequence>MSLKLRLDELLVARNFFSSRSRASDIIKQGKVSINGKIVKKPGKKVPLDIKIEINDLKDYVGRGYLKLEKALKVFQVNPEEKRVCDIGASTGGFTQLLLEKGAKIVYAVDVGKNQLHASLRNNPRVKIMEGTDVRNLSVEMLNGYVDMITADLSFISLTKVVEIFGKLLCEKGECIALVKPQFEAGPAFVQKGTVKDPEIHDKILERVIKTFEHAGFSVCGLDYSPIAGKSGNIEYLLYCKWKTNDSSFELNIVSEVVSEAFNKILDR</sequence>
<dbReference type="InterPro" id="IPR047048">
    <property type="entry name" value="TlyA"/>
</dbReference>
<dbReference type="Gene3D" id="3.10.290.10">
    <property type="entry name" value="RNA-binding S4 domain"/>
    <property type="match status" value="1"/>
</dbReference>
<keyword evidence="1 3" id="KW-0694">RNA-binding</keyword>
<dbReference type="PANTHER" id="PTHR32319">
    <property type="entry name" value="BACTERIAL HEMOLYSIN-LIKE PROTEIN"/>
    <property type="match status" value="1"/>
</dbReference>
<reference evidence="5 6" key="1">
    <citation type="submission" date="2009-06" db="EMBL/GenBank/DDBJ databases">
        <title>Complete sequence of Thermotogales bacterium TBF 19.5.1.</title>
        <authorList>
            <consortium name="US DOE Joint Genome Institute"/>
            <person name="Lucas S."/>
            <person name="Copeland A."/>
            <person name="Lapidus A."/>
            <person name="Glavina del Rio T."/>
            <person name="Tice H."/>
            <person name="Bruce D."/>
            <person name="Goodwin L."/>
            <person name="Pitluck S."/>
            <person name="Chertkov O."/>
            <person name="Brettin T."/>
            <person name="Detter J.C."/>
            <person name="Han C."/>
            <person name="Schmutz J."/>
            <person name="Larimer F."/>
            <person name="Land M."/>
            <person name="Hauser L."/>
            <person name="Kyrpides N."/>
            <person name="Ovchinnikova G."/>
            <person name="Noll K."/>
        </authorList>
    </citation>
    <scope>NUCLEOTIDE SEQUENCE [LARGE SCALE GENOMIC DNA]</scope>
    <source>
        <strain evidence="6">ATCC BAA-1733 / DSM 21960 / TBF 19.5.1</strain>
    </source>
</reference>
<dbReference type="eggNOG" id="COG1189">
    <property type="taxonomic scope" value="Bacteria"/>
</dbReference>